<reference evidence="2" key="1">
    <citation type="submission" date="2021-06" db="EMBL/GenBank/DDBJ databases">
        <authorList>
            <person name="Criscuolo A."/>
        </authorList>
    </citation>
    <scope>NUCLEOTIDE SEQUENCE</scope>
    <source>
        <strain evidence="2">CIP111600</strain>
    </source>
</reference>
<feature type="transmembrane region" description="Helical" evidence="1">
    <location>
        <begin position="132"/>
        <end position="151"/>
    </location>
</feature>
<keyword evidence="1" id="KW-0812">Transmembrane</keyword>
<feature type="transmembrane region" description="Helical" evidence="1">
    <location>
        <begin position="163"/>
        <end position="181"/>
    </location>
</feature>
<dbReference type="GO" id="GO:0016020">
    <property type="term" value="C:membrane"/>
    <property type="evidence" value="ECO:0007669"/>
    <property type="project" value="InterPro"/>
</dbReference>
<evidence type="ECO:0000313" key="2">
    <source>
        <dbReference type="EMBL" id="CAG7652564.1"/>
    </source>
</evidence>
<accession>A0A916K859</accession>
<protein>
    <recommendedName>
        <fullName evidence="4">ABC transporter permease</fullName>
    </recommendedName>
</protein>
<feature type="transmembrane region" description="Helical" evidence="1">
    <location>
        <begin position="57"/>
        <end position="78"/>
    </location>
</feature>
<keyword evidence="3" id="KW-1185">Reference proteome</keyword>
<dbReference type="Proteomes" id="UP000693672">
    <property type="component" value="Unassembled WGS sequence"/>
</dbReference>
<dbReference type="Pfam" id="PF05975">
    <property type="entry name" value="EcsB"/>
    <property type="match status" value="1"/>
</dbReference>
<dbReference type="RefSeq" id="WP_218096216.1">
    <property type="nucleotide sequence ID" value="NZ_CAJVAS010000072.1"/>
</dbReference>
<evidence type="ECO:0000256" key="1">
    <source>
        <dbReference type="SAM" id="Phobius"/>
    </source>
</evidence>
<dbReference type="PIRSF" id="PIRSF037259">
    <property type="entry name" value="EcsB_ABC"/>
    <property type="match status" value="1"/>
</dbReference>
<keyword evidence="1" id="KW-1133">Transmembrane helix</keyword>
<feature type="transmembrane region" description="Helical" evidence="1">
    <location>
        <begin position="105"/>
        <end position="126"/>
    </location>
</feature>
<dbReference type="EMBL" id="CAJVAS010000072">
    <property type="protein sequence ID" value="CAG7652564.1"/>
    <property type="molecule type" value="Genomic_DNA"/>
</dbReference>
<dbReference type="AlphaFoldDB" id="A0A916K859"/>
<proteinExistence type="predicted"/>
<name>A0A916K859_9BACL</name>
<feature type="transmembrane region" description="Helical" evidence="1">
    <location>
        <begin position="376"/>
        <end position="394"/>
    </location>
</feature>
<feature type="transmembrane region" description="Helical" evidence="1">
    <location>
        <begin position="21"/>
        <end position="45"/>
    </location>
</feature>
<gene>
    <name evidence="2" type="ORF">PAESOLCIP111_06570</name>
</gene>
<evidence type="ECO:0000313" key="3">
    <source>
        <dbReference type="Proteomes" id="UP000693672"/>
    </source>
</evidence>
<feature type="transmembrane region" description="Helical" evidence="1">
    <location>
        <begin position="354"/>
        <end position="370"/>
    </location>
</feature>
<evidence type="ECO:0008006" key="4">
    <source>
        <dbReference type="Google" id="ProtNLM"/>
    </source>
</evidence>
<dbReference type="InterPro" id="IPR010288">
    <property type="entry name" value="EcsB_ABC"/>
</dbReference>
<keyword evidence="1" id="KW-0472">Membrane</keyword>
<organism evidence="2 3">
    <name type="scientific">Paenibacillus solanacearum</name>
    <dbReference type="NCBI Taxonomy" id="2048548"/>
    <lineage>
        <taxon>Bacteria</taxon>
        <taxon>Bacillati</taxon>
        <taxon>Bacillota</taxon>
        <taxon>Bacilli</taxon>
        <taxon>Bacillales</taxon>
        <taxon>Paenibacillaceae</taxon>
        <taxon>Paenibacillus</taxon>
    </lineage>
</organism>
<comment type="caution">
    <text evidence="2">The sequence shown here is derived from an EMBL/GenBank/DDBJ whole genome shotgun (WGS) entry which is preliminary data.</text>
</comment>
<sequence>MDVRQLWNKRTKQFLMDIRPYVGYALQSASLALILVMLAGTYFYTRLLNEATPDFPLLPIASAVLWPFLAVCPIRTYLKDADLMYLLPLETELAPYMQRAVQRAFLIQSLAVAAAWLIVWPMYALAAGSESYRFVYMLVMLLLAKRVLLAVRWRELQLTERPALLLFAGLRWMASAGYAYALMHWPVSWSAFTLSAGLLAYLGIGQLTGRRSLNWYGLLAAERKHRSFIMRLLNLFIDVPGIHGRPRSRRAPRKLLDLVGGSRFAPESTYGFLYGRIWLRSEWFGITARLTLIGALVVAVSSGPLLPAGVILLFAGIAAVQLKELQQMYRHSDWSYIYPLPPGLRDRSARTVRFRIHVAVTVILCIPGLWALPNPLYALGALAAACLLSLWYHYRPSRSSQRNN</sequence>
<feature type="transmembrane region" description="Helical" evidence="1">
    <location>
        <begin position="305"/>
        <end position="322"/>
    </location>
</feature>